<protein>
    <recommendedName>
        <fullName evidence="5">DUF4446 domain-containing protein</fullName>
    </recommendedName>
</protein>
<keyword evidence="1" id="KW-0175">Coiled coil</keyword>
<evidence type="ECO:0000256" key="2">
    <source>
        <dbReference type="SAM" id="Phobius"/>
    </source>
</evidence>
<evidence type="ECO:0000313" key="3">
    <source>
        <dbReference type="EMBL" id="SHK57359.1"/>
    </source>
</evidence>
<name>A0A1M6TKD4_9CLOT</name>
<dbReference type="Proteomes" id="UP000184310">
    <property type="component" value="Unassembled WGS sequence"/>
</dbReference>
<accession>A0A1M6TKD4</accession>
<evidence type="ECO:0008006" key="5">
    <source>
        <dbReference type="Google" id="ProtNLM"/>
    </source>
</evidence>
<sequence>MEFLTNNIQMYMPYIAIALAVIILLQFILIIVLFRSVGKVEKKYRKMMRGVNNKNIEELIISYLDRVDEANNNSQNAIEHANLLEEKMKSCVQKVAMVRYKAFEDVGSDLSFSIAILDENNDGIILTGIYGRNESTCYAKPIDKGISRYDLSEEEMTALNNAINKVKTTV</sequence>
<dbReference type="InterPro" id="IPR027981">
    <property type="entry name" value="DUF4446"/>
</dbReference>
<organism evidence="3 4">
    <name type="scientific">Clostridium cavendishii DSM 21758</name>
    <dbReference type="NCBI Taxonomy" id="1121302"/>
    <lineage>
        <taxon>Bacteria</taxon>
        <taxon>Bacillati</taxon>
        <taxon>Bacillota</taxon>
        <taxon>Clostridia</taxon>
        <taxon>Eubacteriales</taxon>
        <taxon>Clostridiaceae</taxon>
        <taxon>Clostridium</taxon>
    </lineage>
</organism>
<keyword evidence="2" id="KW-0812">Transmembrane</keyword>
<proteinExistence type="predicted"/>
<evidence type="ECO:0000313" key="4">
    <source>
        <dbReference type="Proteomes" id="UP000184310"/>
    </source>
</evidence>
<evidence type="ECO:0000256" key="1">
    <source>
        <dbReference type="SAM" id="Coils"/>
    </source>
</evidence>
<dbReference type="AlphaFoldDB" id="A0A1M6TKD4"/>
<keyword evidence="4" id="KW-1185">Reference proteome</keyword>
<keyword evidence="2" id="KW-0472">Membrane</keyword>
<gene>
    <name evidence="3" type="ORF">SAMN02745163_04064</name>
</gene>
<keyword evidence="2" id="KW-1133">Transmembrane helix</keyword>
<feature type="transmembrane region" description="Helical" evidence="2">
    <location>
        <begin position="12"/>
        <end position="38"/>
    </location>
</feature>
<feature type="coiled-coil region" evidence="1">
    <location>
        <begin position="53"/>
        <end position="87"/>
    </location>
</feature>
<dbReference type="STRING" id="1121302.SAMN02745163_04064"/>
<reference evidence="3 4" key="1">
    <citation type="submission" date="2016-11" db="EMBL/GenBank/DDBJ databases">
        <authorList>
            <person name="Jaros S."/>
            <person name="Januszkiewicz K."/>
            <person name="Wedrychowicz H."/>
        </authorList>
    </citation>
    <scope>NUCLEOTIDE SEQUENCE [LARGE SCALE GENOMIC DNA]</scope>
    <source>
        <strain evidence="3 4">DSM 21758</strain>
    </source>
</reference>
<dbReference type="EMBL" id="FQZB01000020">
    <property type="protein sequence ID" value="SHK57359.1"/>
    <property type="molecule type" value="Genomic_DNA"/>
</dbReference>
<dbReference type="Pfam" id="PF14584">
    <property type="entry name" value="DUF4446"/>
    <property type="match status" value="1"/>
</dbReference>